<comment type="caution">
    <text evidence="1">The sequence shown here is derived from an EMBL/GenBank/DDBJ whole genome shotgun (WGS) entry which is preliminary data.</text>
</comment>
<reference evidence="1 2" key="1">
    <citation type="journal article" date="2019" name="New Phytol.">
        <title>Comparative genomics reveals unique wood-decay strategies and fruiting body development in the Schizophyllaceae.</title>
        <authorList>
            <person name="Almasi E."/>
            <person name="Sahu N."/>
            <person name="Krizsan K."/>
            <person name="Balint B."/>
            <person name="Kovacs G.M."/>
            <person name="Kiss B."/>
            <person name="Cseklye J."/>
            <person name="Drula E."/>
            <person name="Henrissat B."/>
            <person name="Nagy I."/>
            <person name="Chovatia M."/>
            <person name="Adam C."/>
            <person name="LaButti K."/>
            <person name="Lipzen A."/>
            <person name="Riley R."/>
            <person name="Grigoriev I.V."/>
            <person name="Nagy L.G."/>
        </authorList>
    </citation>
    <scope>NUCLEOTIDE SEQUENCE [LARGE SCALE GENOMIC DNA]</scope>
    <source>
        <strain evidence="1 2">NL-1724</strain>
    </source>
</reference>
<evidence type="ECO:0000313" key="1">
    <source>
        <dbReference type="EMBL" id="TRM70553.1"/>
    </source>
</evidence>
<name>A0A550D0I3_9AGAR</name>
<organism evidence="1 2">
    <name type="scientific">Schizophyllum amplum</name>
    <dbReference type="NCBI Taxonomy" id="97359"/>
    <lineage>
        <taxon>Eukaryota</taxon>
        <taxon>Fungi</taxon>
        <taxon>Dikarya</taxon>
        <taxon>Basidiomycota</taxon>
        <taxon>Agaricomycotina</taxon>
        <taxon>Agaricomycetes</taxon>
        <taxon>Agaricomycetidae</taxon>
        <taxon>Agaricales</taxon>
        <taxon>Schizophyllaceae</taxon>
        <taxon>Schizophyllum</taxon>
    </lineage>
</organism>
<dbReference type="AlphaFoldDB" id="A0A550D0I3"/>
<evidence type="ECO:0000313" key="2">
    <source>
        <dbReference type="Proteomes" id="UP000320762"/>
    </source>
</evidence>
<gene>
    <name evidence="1" type="ORF">BD626DRAFT_477845</name>
</gene>
<dbReference type="Proteomes" id="UP000320762">
    <property type="component" value="Unassembled WGS sequence"/>
</dbReference>
<protein>
    <submittedName>
        <fullName evidence="1">Uncharacterized protein</fullName>
    </submittedName>
</protein>
<accession>A0A550D0I3</accession>
<keyword evidence="2" id="KW-1185">Reference proteome</keyword>
<dbReference type="EMBL" id="VDMD01000001">
    <property type="protein sequence ID" value="TRM70553.1"/>
    <property type="molecule type" value="Genomic_DNA"/>
</dbReference>
<dbReference type="OrthoDB" id="2795673at2759"/>
<sequence>MNRLLPLDVRGSDLDIHLTLLSLQIPPSGLAPIFTLLTSLHIVFCDNPNSLRDIQHVFPRLKRLAVSARSATLLPLVEFLYAIGLVSLEMTVVVFRPNGGQADELRDAREVWAGSRLYFLESSMDWADQRRAWEAEVRGGESIWDRAVAYTATLSADAVRT</sequence>
<proteinExistence type="predicted"/>